<evidence type="ECO:0000313" key="2">
    <source>
        <dbReference type="Proteomes" id="UP000028713"/>
    </source>
</evidence>
<name>A0A085Z7U0_9FLAO</name>
<accession>A0A085Z7U0</accession>
<keyword evidence="2" id="KW-1185">Reference proteome</keyword>
<evidence type="ECO:0000313" key="1">
    <source>
        <dbReference type="EMBL" id="KFF00504.1"/>
    </source>
</evidence>
<organism evidence="1 2">
    <name type="scientific">Chryseobacterium formosense</name>
    <dbReference type="NCBI Taxonomy" id="236814"/>
    <lineage>
        <taxon>Bacteria</taxon>
        <taxon>Pseudomonadati</taxon>
        <taxon>Bacteroidota</taxon>
        <taxon>Flavobacteriia</taxon>
        <taxon>Flavobacteriales</taxon>
        <taxon>Weeksellaceae</taxon>
        <taxon>Chryseobacterium group</taxon>
        <taxon>Chryseobacterium</taxon>
    </lineage>
</organism>
<dbReference type="Proteomes" id="UP000028713">
    <property type="component" value="Unassembled WGS sequence"/>
</dbReference>
<dbReference type="AlphaFoldDB" id="A0A085Z7U0"/>
<reference evidence="1 2" key="1">
    <citation type="submission" date="2014-07" db="EMBL/GenBank/DDBJ databases">
        <title>Genome of Chryseobacterium formosense LMG 24722.</title>
        <authorList>
            <person name="Pipes S.E."/>
            <person name="Stropko S.J."/>
            <person name="Newman J.D."/>
        </authorList>
    </citation>
    <scope>NUCLEOTIDE SEQUENCE [LARGE SCALE GENOMIC DNA]</scope>
    <source>
        <strain evidence="1 2">LMG 24722</strain>
    </source>
</reference>
<proteinExistence type="predicted"/>
<sequence>MSSKYENIEVPNNQSALEIEHIDSAEAKKILETPVIRYQNSINGYQFNLPFNYRINFVDSGNDSGSYYQFQWKINDKFSIDSNAKGFKRFSVSNFIPYIPSGTGEGDFFVVPDLHSAQLKISDVLKTADETFFTDSNTAIIKLDGRVRAFFFEYLPKSKEYLIYLSNTPFWNKKPQPTSEEELNQLLHQLRMAKNIMKPIGNQNKDWNSYKNQLSILEKDFFNTINTETKSAFSKDTNLKVYAPADQGNFEYYTVFKNNQELEAVWTKLQSAPKNGVISITEADKMFQYLSENNFRFFYNSKYKVIDKNISSAIFKRDSEDSFCLVTQTKDKQFFIFKTFPALTTMSKDYYKNEIEFYKELFENYN</sequence>
<gene>
    <name evidence="1" type="ORF">IX39_07615</name>
</gene>
<dbReference type="EMBL" id="JPRP01000001">
    <property type="protein sequence ID" value="KFF00504.1"/>
    <property type="molecule type" value="Genomic_DNA"/>
</dbReference>
<dbReference type="eggNOG" id="ENOG5030RYZ">
    <property type="taxonomic scope" value="Bacteria"/>
</dbReference>
<protein>
    <submittedName>
        <fullName evidence="1">Uncharacterized protein</fullName>
    </submittedName>
</protein>
<comment type="caution">
    <text evidence="1">The sequence shown here is derived from an EMBL/GenBank/DDBJ whole genome shotgun (WGS) entry which is preliminary data.</text>
</comment>